<dbReference type="InterPro" id="IPR045621">
    <property type="entry name" value="BPD_transp_1_N"/>
</dbReference>
<evidence type="ECO:0000256" key="5">
    <source>
        <dbReference type="ARBA" id="ARBA00022989"/>
    </source>
</evidence>
<feature type="domain" description="ABC transmembrane type-1" evidence="8">
    <location>
        <begin position="91"/>
        <end position="298"/>
    </location>
</feature>
<keyword evidence="5 7" id="KW-1133">Transmembrane helix</keyword>
<dbReference type="PANTHER" id="PTHR43163">
    <property type="entry name" value="DIPEPTIDE TRANSPORT SYSTEM PERMEASE PROTEIN DPPB-RELATED"/>
    <property type="match status" value="1"/>
</dbReference>
<keyword evidence="10" id="KW-1185">Reference proteome</keyword>
<dbReference type="Gene3D" id="1.10.3720.10">
    <property type="entry name" value="MetI-like"/>
    <property type="match status" value="1"/>
</dbReference>
<dbReference type="InterPro" id="IPR035906">
    <property type="entry name" value="MetI-like_sf"/>
</dbReference>
<dbReference type="CDD" id="cd06261">
    <property type="entry name" value="TM_PBP2"/>
    <property type="match status" value="1"/>
</dbReference>
<comment type="subcellular location">
    <subcellularLocation>
        <location evidence="1 7">Cell membrane</location>
        <topology evidence="1 7">Multi-pass membrane protein</topology>
    </subcellularLocation>
</comment>
<feature type="transmembrane region" description="Helical" evidence="7">
    <location>
        <begin position="133"/>
        <end position="155"/>
    </location>
</feature>
<comment type="caution">
    <text evidence="9">The sequence shown here is derived from an EMBL/GenBank/DDBJ whole genome shotgun (WGS) entry which is preliminary data.</text>
</comment>
<dbReference type="EMBL" id="JAXCLW010000004">
    <property type="protein sequence ID" value="MDY0884382.1"/>
    <property type="molecule type" value="Genomic_DNA"/>
</dbReference>
<dbReference type="SUPFAM" id="SSF161098">
    <property type="entry name" value="MetI-like"/>
    <property type="match status" value="1"/>
</dbReference>
<feature type="transmembrane region" description="Helical" evidence="7">
    <location>
        <begin position="101"/>
        <end position="121"/>
    </location>
</feature>
<feature type="transmembrane region" description="Helical" evidence="7">
    <location>
        <begin position="279"/>
        <end position="302"/>
    </location>
</feature>
<comment type="similarity">
    <text evidence="7">Belongs to the binding-protein-dependent transport system permease family.</text>
</comment>
<organism evidence="9 10">
    <name type="scientific">Dongia soli</name>
    <dbReference type="NCBI Taxonomy" id="600628"/>
    <lineage>
        <taxon>Bacteria</taxon>
        <taxon>Pseudomonadati</taxon>
        <taxon>Pseudomonadota</taxon>
        <taxon>Alphaproteobacteria</taxon>
        <taxon>Rhodospirillales</taxon>
        <taxon>Dongiaceae</taxon>
        <taxon>Dongia</taxon>
    </lineage>
</organism>
<keyword evidence="3" id="KW-1003">Cell membrane</keyword>
<evidence type="ECO:0000256" key="1">
    <source>
        <dbReference type="ARBA" id="ARBA00004651"/>
    </source>
</evidence>
<evidence type="ECO:0000256" key="3">
    <source>
        <dbReference type="ARBA" id="ARBA00022475"/>
    </source>
</evidence>
<proteinExistence type="inferred from homology"/>
<gene>
    <name evidence="9" type="ORF">SMD27_16175</name>
</gene>
<dbReference type="PANTHER" id="PTHR43163:SF6">
    <property type="entry name" value="DIPEPTIDE TRANSPORT SYSTEM PERMEASE PROTEIN DPPB-RELATED"/>
    <property type="match status" value="1"/>
</dbReference>
<evidence type="ECO:0000313" key="10">
    <source>
        <dbReference type="Proteomes" id="UP001279642"/>
    </source>
</evidence>
<reference evidence="9 10" key="1">
    <citation type="journal article" date="2016" name="Antonie Van Leeuwenhoek">
        <title>Dongia soli sp. nov., isolated from soil from Dokdo, Korea.</title>
        <authorList>
            <person name="Kim D.U."/>
            <person name="Lee H."/>
            <person name="Kim H."/>
            <person name="Kim S.G."/>
            <person name="Ka J.O."/>
        </authorList>
    </citation>
    <scope>NUCLEOTIDE SEQUENCE [LARGE SCALE GENOMIC DNA]</scope>
    <source>
        <strain evidence="9 10">D78</strain>
    </source>
</reference>
<dbReference type="PROSITE" id="PS50928">
    <property type="entry name" value="ABC_TM1"/>
    <property type="match status" value="1"/>
</dbReference>
<evidence type="ECO:0000313" key="9">
    <source>
        <dbReference type="EMBL" id="MDY0884382.1"/>
    </source>
</evidence>
<evidence type="ECO:0000256" key="4">
    <source>
        <dbReference type="ARBA" id="ARBA00022692"/>
    </source>
</evidence>
<dbReference type="InterPro" id="IPR000515">
    <property type="entry name" value="MetI-like"/>
</dbReference>
<feature type="transmembrane region" description="Helical" evidence="7">
    <location>
        <begin position="9"/>
        <end position="31"/>
    </location>
</feature>
<dbReference type="Proteomes" id="UP001279642">
    <property type="component" value="Unassembled WGS sequence"/>
</dbReference>
<name>A0ABU5EDZ1_9PROT</name>
<accession>A0ABU5EDZ1</accession>
<evidence type="ECO:0000259" key="8">
    <source>
        <dbReference type="PROSITE" id="PS50928"/>
    </source>
</evidence>
<evidence type="ECO:0000256" key="6">
    <source>
        <dbReference type="ARBA" id="ARBA00023136"/>
    </source>
</evidence>
<keyword evidence="6 7" id="KW-0472">Membrane</keyword>
<sequence length="312" mass="33916">MLSHITRRILLMIPNVIAMTFLLFATVLSFLGSPAAAMLGQEASLEEIAALNKQYGFDRPIIVQYFDWIAHALQGDFGRSYTSQQSVADALLPTIPVTLELSLWAILLAVVATILFNSVPFARRVVQPITTTLAVIGITIPNFMLGICLIFIFAVKLRWLPTTGWVPWSAGVGAHLSHIILPVVTLSANYFGSFTLVYREEYKAAYRRLFIKVARAKGLSEMRVSLVHALPNAILPVVTYVGLSLGPLVGGAVVTEMVFSMPGVGRLFVSAIGAHDFPVMLAIGILVIFGVMVANLISDIVYTSINRQVSLG</sequence>
<evidence type="ECO:0000256" key="2">
    <source>
        <dbReference type="ARBA" id="ARBA00022448"/>
    </source>
</evidence>
<evidence type="ECO:0000256" key="7">
    <source>
        <dbReference type="RuleBase" id="RU363032"/>
    </source>
</evidence>
<keyword evidence="4 7" id="KW-0812">Transmembrane</keyword>
<keyword evidence="2 7" id="KW-0813">Transport</keyword>
<feature type="transmembrane region" description="Helical" evidence="7">
    <location>
        <begin position="175"/>
        <end position="198"/>
    </location>
</feature>
<dbReference type="RefSeq" id="WP_320509447.1">
    <property type="nucleotide sequence ID" value="NZ_JAXCLW010000004.1"/>
</dbReference>
<protein>
    <submittedName>
        <fullName evidence="9">ABC transporter permease</fullName>
    </submittedName>
</protein>
<feature type="transmembrane region" description="Helical" evidence="7">
    <location>
        <begin position="233"/>
        <end position="259"/>
    </location>
</feature>
<dbReference type="Pfam" id="PF00528">
    <property type="entry name" value="BPD_transp_1"/>
    <property type="match status" value="1"/>
</dbReference>
<dbReference type="Pfam" id="PF19300">
    <property type="entry name" value="BPD_transp_1_N"/>
    <property type="match status" value="1"/>
</dbReference>